<comment type="catalytic activity">
    <reaction evidence="8">
        <text>L-seryl-[protein] + ATP = O-phospho-L-seryl-[protein] + ADP + H(+)</text>
        <dbReference type="Rhea" id="RHEA:17989"/>
        <dbReference type="Rhea" id="RHEA-COMP:9863"/>
        <dbReference type="Rhea" id="RHEA-COMP:11604"/>
        <dbReference type="ChEBI" id="CHEBI:15378"/>
        <dbReference type="ChEBI" id="CHEBI:29999"/>
        <dbReference type="ChEBI" id="CHEBI:30616"/>
        <dbReference type="ChEBI" id="CHEBI:83421"/>
        <dbReference type="ChEBI" id="CHEBI:456216"/>
        <dbReference type="EC" id="2.7.11.1"/>
    </reaction>
</comment>
<keyword evidence="2" id="KW-0723">Serine/threonine-protein kinase</keyword>
<dbReference type="SUPFAM" id="SSF56112">
    <property type="entry name" value="Protein kinase-like (PK-like)"/>
    <property type="match status" value="2"/>
</dbReference>
<protein>
    <recommendedName>
        <fullName evidence="1">non-specific serine/threonine protein kinase</fullName>
        <ecNumber evidence="1">2.7.11.1</ecNumber>
    </recommendedName>
</protein>
<comment type="catalytic activity">
    <reaction evidence="7">
        <text>L-threonyl-[protein] + ATP = O-phospho-L-threonyl-[protein] + ADP + H(+)</text>
        <dbReference type="Rhea" id="RHEA:46608"/>
        <dbReference type="Rhea" id="RHEA-COMP:11060"/>
        <dbReference type="Rhea" id="RHEA-COMP:11605"/>
        <dbReference type="ChEBI" id="CHEBI:15378"/>
        <dbReference type="ChEBI" id="CHEBI:30013"/>
        <dbReference type="ChEBI" id="CHEBI:30616"/>
        <dbReference type="ChEBI" id="CHEBI:61977"/>
        <dbReference type="ChEBI" id="CHEBI:456216"/>
        <dbReference type="EC" id="2.7.11.1"/>
    </reaction>
</comment>
<dbReference type="GO" id="GO:0000245">
    <property type="term" value="P:spliceosomal complex assembly"/>
    <property type="evidence" value="ECO:0007669"/>
    <property type="project" value="TreeGrafter"/>
</dbReference>
<keyword evidence="10" id="KW-1185">Reference proteome</keyword>
<dbReference type="Proteomes" id="UP000887578">
    <property type="component" value="Unplaced"/>
</dbReference>
<dbReference type="GO" id="GO:0050684">
    <property type="term" value="P:regulation of mRNA processing"/>
    <property type="evidence" value="ECO:0007669"/>
    <property type="project" value="TreeGrafter"/>
</dbReference>
<name>A0A914PW67_9BILA</name>
<evidence type="ECO:0000256" key="3">
    <source>
        <dbReference type="ARBA" id="ARBA00022679"/>
    </source>
</evidence>
<dbReference type="InterPro" id="IPR051334">
    <property type="entry name" value="SRPK"/>
</dbReference>
<accession>A0A914PW67</accession>
<reference evidence="11" key="1">
    <citation type="submission" date="2022-11" db="UniProtKB">
        <authorList>
            <consortium name="WormBaseParasite"/>
        </authorList>
    </citation>
    <scope>IDENTIFICATION</scope>
</reference>
<dbReference type="PROSITE" id="PS50011">
    <property type="entry name" value="PROTEIN_KINASE_DOM"/>
    <property type="match status" value="1"/>
</dbReference>
<evidence type="ECO:0000256" key="4">
    <source>
        <dbReference type="ARBA" id="ARBA00022741"/>
    </source>
</evidence>
<evidence type="ECO:0000256" key="6">
    <source>
        <dbReference type="ARBA" id="ARBA00022840"/>
    </source>
</evidence>
<dbReference type="SMART" id="SM00220">
    <property type="entry name" value="S_TKc"/>
    <property type="match status" value="1"/>
</dbReference>
<sequence>MPDFYDSQTPSENCFIDEMLPLTILFFEFVFCSSSSCNTRNRHFLPEFPPPPQAMPLILPKSAVNQASLFQEEQELPSDYVIGGYAPLQFGTEISQKNYVVRKLGFGHFSTVWLCYDTIKNAYNAVKVSRADDDYAQTCINEIRLECANPIIYYESVKKLEKSRQEFLKEIWQNVFKEKEGEYEEFARICREKDINAMFGEGLEHSDRRQSEQSYESSSDEKMEDLEKFLLSNEVSFKIVDLGTAQYRDNITTAQFQTLQYRSPECVLKHKITPAIDIWSLACVLFEAATGDYLFNPRGNRDDLDRNRAPYDLFCCFISILGSPPFDLKTVFPENHIYTKLFDKNGKFLNEPYFGTPSLSDHIKRHIDEKDVGIFISFMERMLCFNPERRGTAEDLLKHKWFKNFGFVNEKGKIE</sequence>
<evidence type="ECO:0000256" key="2">
    <source>
        <dbReference type="ARBA" id="ARBA00022527"/>
    </source>
</evidence>
<feature type="domain" description="Protein kinase" evidence="9">
    <location>
        <begin position="98"/>
        <end position="402"/>
    </location>
</feature>
<organism evidence="10 11">
    <name type="scientific">Panagrolaimus davidi</name>
    <dbReference type="NCBI Taxonomy" id="227884"/>
    <lineage>
        <taxon>Eukaryota</taxon>
        <taxon>Metazoa</taxon>
        <taxon>Ecdysozoa</taxon>
        <taxon>Nematoda</taxon>
        <taxon>Chromadorea</taxon>
        <taxon>Rhabditida</taxon>
        <taxon>Tylenchina</taxon>
        <taxon>Panagrolaimomorpha</taxon>
        <taxon>Panagrolaimoidea</taxon>
        <taxon>Panagrolaimidae</taxon>
        <taxon>Panagrolaimus</taxon>
    </lineage>
</organism>
<dbReference type="WBParaSite" id="PDA_v2.g20585.t1">
    <property type="protein sequence ID" value="PDA_v2.g20585.t1"/>
    <property type="gene ID" value="PDA_v2.g20585"/>
</dbReference>
<dbReference type="PANTHER" id="PTHR47634:SF9">
    <property type="entry name" value="PROTEIN KINASE DOMAIN-CONTAINING PROTEIN-RELATED"/>
    <property type="match status" value="1"/>
</dbReference>
<keyword evidence="4" id="KW-0547">Nucleotide-binding</keyword>
<dbReference type="GO" id="GO:0004674">
    <property type="term" value="F:protein serine/threonine kinase activity"/>
    <property type="evidence" value="ECO:0007669"/>
    <property type="project" value="UniProtKB-KW"/>
</dbReference>
<dbReference type="InterPro" id="IPR000719">
    <property type="entry name" value="Prot_kinase_dom"/>
</dbReference>
<evidence type="ECO:0000259" key="9">
    <source>
        <dbReference type="PROSITE" id="PS50011"/>
    </source>
</evidence>
<dbReference type="AlphaFoldDB" id="A0A914PW67"/>
<evidence type="ECO:0000313" key="11">
    <source>
        <dbReference type="WBParaSite" id="PDA_v2.g20585.t1"/>
    </source>
</evidence>
<dbReference type="InterPro" id="IPR011009">
    <property type="entry name" value="Kinase-like_dom_sf"/>
</dbReference>
<keyword evidence="5" id="KW-0418">Kinase</keyword>
<evidence type="ECO:0000256" key="8">
    <source>
        <dbReference type="ARBA" id="ARBA00048679"/>
    </source>
</evidence>
<dbReference type="EC" id="2.7.11.1" evidence="1"/>
<evidence type="ECO:0000256" key="1">
    <source>
        <dbReference type="ARBA" id="ARBA00012513"/>
    </source>
</evidence>
<dbReference type="GO" id="GO:0005524">
    <property type="term" value="F:ATP binding"/>
    <property type="evidence" value="ECO:0007669"/>
    <property type="project" value="UniProtKB-KW"/>
</dbReference>
<dbReference type="GO" id="GO:0005737">
    <property type="term" value="C:cytoplasm"/>
    <property type="evidence" value="ECO:0007669"/>
    <property type="project" value="TreeGrafter"/>
</dbReference>
<keyword evidence="6" id="KW-0067">ATP-binding</keyword>
<dbReference type="Gene3D" id="3.30.200.20">
    <property type="entry name" value="Phosphorylase Kinase, domain 1"/>
    <property type="match status" value="1"/>
</dbReference>
<evidence type="ECO:0000256" key="7">
    <source>
        <dbReference type="ARBA" id="ARBA00047899"/>
    </source>
</evidence>
<proteinExistence type="predicted"/>
<dbReference type="Pfam" id="PF00069">
    <property type="entry name" value="Pkinase"/>
    <property type="match status" value="1"/>
</dbReference>
<evidence type="ECO:0000313" key="10">
    <source>
        <dbReference type="Proteomes" id="UP000887578"/>
    </source>
</evidence>
<dbReference type="PANTHER" id="PTHR47634">
    <property type="entry name" value="PROTEIN KINASE DOMAIN-CONTAINING PROTEIN-RELATED"/>
    <property type="match status" value="1"/>
</dbReference>
<dbReference type="Gene3D" id="1.10.510.10">
    <property type="entry name" value="Transferase(Phosphotransferase) domain 1"/>
    <property type="match status" value="1"/>
</dbReference>
<evidence type="ECO:0000256" key="5">
    <source>
        <dbReference type="ARBA" id="ARBA00022777"/>
    </source>
</evidence>
<dbReference type="GO" id="GO:0005634">
    <property type="term" value="C:nucleus"/>
    <property type="evidence" value="ECO:0007669"/>
    <property type="project" value="TreeGrafter"/>
</dbReference>
<keyword evidence="3" id="KW-0808">Transferase</keyword>